<dbReference type="SMART" id="SM00128">
    <property type="entry name" value="IPPc"/>
    <property type="match status" value="1"/>
</dbReference>
<dbReference type="GeneID" id="63805396"/>
<dbReference type="GO" id="GO:0004439">
    <property type="term" value="F:phosphatidylinositol-4,5-bisphosphate 5-phosphatase activity"/>
    <property type="evidence" value="ECO:0007669"/>
    <property type="project" value="UniProtKB-EC"/>
</dbReference>
<feature type="compositionally biased region" description="Polar residues" evidence="5">
    <location>
        <begin position="992"/>
        <end position="1006"/>
    </location>
</feature>
<sequence>MEAKRRVPVGLVPVGALDDPAASFLSIKVHRVTSDSDDDVQIEVNRESVQQSLRMYSPLDIDPVYGIVGILDYLNDTHLFLVKACQPVCNLAELRGEQKTVFRILRWTRPYDMLASNRPMGSMDDHATGEMDVYGITNPCAQLNSFLENGAFYFSPSFDLTRSMQSQRLNAIVNEEPGVRDPDEKFHWNSNMVKAIMDYRLHMLSHEERQQFDQDGFVVSLIQGHVGAVYLDALGNLTGTPRSAHMSVFLISRSSSQRSGARFLTRGINDAGAVANEVESEVIIATPQLTFAHVQVRGSVPLFWTQDGFQIGSHRVQVTRSLKASLPATKRHFADLLDRYKRVNVVNLLRMHYVQSYEDMAGGASTGNSGSSEADLGQMYHQQVLAMGLPNELLLYTAYDYNNEVRGGQFDRVKDLVQEIKSLMADYQYFLVDTTSDTILSLQRGVQRTNCLDCLDRTNVVQSVISRYVSGEFIGQNALLSRSAARNAVQHIGSLWGANGNAISRLYAGTGALKNSVTTSGKSGCRLMQNNFQDKGKQDVIDTLLGMDYSGSDRRRVVIYDRYHSAIMRDLDMELNKISKKDSLHLMLCTYNMHGAPYRGEPLGTWLAMPRNMRPDFVAIGFQEVVNLDVQSVIAADNSNRRVWESVLSDELNMQHRKAFGDKASGEYVLVSSEQLVGVALLFFAHEDVLPRIHNLQMVKHKTGLAGMAGNKGCVAMHLDLDDSSVCIVAAHLAAGANNVQERNNDYVAIQHGVRFRRGRRVSDHDYAIWLGDLNYRIDLPNDQARRMIAERQVASLMMYDQLGVQMAANNVFAGYSEAEIHFPPTYKYDVGTDVYDTSDKVRVPSWTDRILYKGHNVRILEYYRDELCISDHKPVLAMMEFDVVSVDKVQKHQIIRQLYTKYHQDEAAGVQGRSKCAPEKGTAATELEVKSSRAKPPPPPSKKKAALPPPSSDSHAWWDDESYMRPAGSGGSGVLSINPYALGRGSLAALTPSSTPYSASHSQAPVNVLDDNNEDLVNLTWEPIQPSYSGGSSSEYR</sequence>
<dbReference type="EMBL" id="MCFD01000019">
    <property type="protein sequence ID" value="ORX65982.1"/>
    <property type="molecule type" value="Genomic_DNA"/>
</dbReference>
<dbReference type="PANTHER" id="PTHR11200:SF257">
    <property type="entry name" value="PHOSPHOINOSITIDE 5-PHOSPHATASE"/>
    <property type="match status" value="1"/>
</dbReference>
<dbReference type="Pfam" id="PF22669">
    <property type="entry name" value="Exo_endo_phos2"/>
    <property type="match status" value="1"/>
</dbReference>
<evidence type="ECO:0000256" key="5">
    <source>
        <dbReference type="SAM" id="MobiDB-lite"/>
    </source>
</evidence>
<feature type="domain" description="SAC" evidence="6">
    <location>
        <begin position="143"/>
        <end position="509"/>
    </location>
</feature>
<evidence type="ECO:0000313" key="7">
    <source>
        <dbReference type="EMBL" id="ORX65982.1"/>
    </source>
</evidence>
<keyword evidence="8" id="KW-1185">Reference proteome</keyword>
<dbReference type="InterPro" id="IPR000300">
    <property type="entry name" value="IPPc"/>
</dbReference>
<dbReference type="Gene3D" id="3.60.10.10">
    <property type="entry name" value="Endonuclease/exonuclease/phosphatase"/>
    <property type="match status" value="1"/>
</dbReference>
<reference evidence="7 8" key="1">
    <citation type="submission" date="2016-07" db="EMBL/GenBank/DDBJ databases">
        <title>Pervasive Adenine N6-methylation of Active Genes in Fungi.</title>
        <authorList>
            <consortium name="DOE Joint Genome Institute"/>
            <person name="Mondo S.J."/>
            <person name="Dannebaum R.O."/>
            <person name="Kuo R.C."/>
            <person name="Labutti K."/>
            <person name="Haridas S."/>
            <person name="Kuo A."/>
            <person name="Salamov A."/>
            <person name="Ahrendt S.R."/>
            <person name="Lipzen A."/>
            <person name="Sullivan W."/>
            <person name="Andreopoulos W.B."/>
            <person name="Clum A."/>
            <person name="Lindquist E."/>
            <person name="Daum C."/>
            <person name="Ramamoorthy G.K."/>
            <person name="Gryganskyi A."/>
            <person name="Culley D."/>
            <person name="Magnuson J.K."/>
            <person name="James T.Y."/>
            <person name="O'Malley M.A."/>
            <person name="Stajich J.E."/>
            <person name="Spatafora J.W."/>
            <person name="Visel A."/>
            <person name="Grigoriev I.V."/>
        </authorList>
    </citation>
    <scope>NUCLEOTIDE SEQUENCE [LARGE SCALE GENOMIC DNA]</scope>
    <source>
        <strain evidence="7 8">ATCC 12442</strain>
    </source>
</reference>
<dbReference type="InterPro" id="IPR002013">
    <property type="entry name" value="SAC_dom"/>
</dbReference>
<dbReference type="InterPro" id="IPR036691">
    <property type="entry name" value="Endo/exonu/phosph_ase_sf"/>
</dbReference>
<protein>
    <recommendedName>
        <fullName evidence="3">phosphoinositide 5-phosphatase</fullName>
        <ecNumber evidence="3">3.1.3.36</ecNumber>
    </recommendedName>
</protein>
<dbReference type="RefSeq" id="XP_040740053.1">
    <property type="nucleotide sequence ID" value="XM_040888748.1"/>
</dbReference>
<dbReference type="PROSITE" id="PS50275">
    <property type="entry name" value="SAC"/>
    <property type="match status" value="1"/>
</dbReference>
<dbReference type="EC" id="3.1.3.36" evidence="3"/>
<evidence type="ECO:0000256" key="3">
    <source>
        <dbReference type="ARBA" id="ARBA00013044"/>
    </source>
</evidence>
<evidence type="ECO:0000313" key="8">
    <source>
        <dbReference type="Proteomes" id="UP000193922"/>
    </source>
</evidence>
<dbReference type="Proteomes" id="UP000193922">
    <property type="component" value="Unassembled WGS sequence"/>
</dbReference>
<dbReference type="Pfam" id="PF02383">
    <property type="entry name" value="Syja_N"/>
    <property type="match status" value="1"/>
</dbReference>
<name>A0A1Y1VXH9_9FUNG</name>
<evidence type="ECO:0000256" key="4">
    <source>
        <dbReference type="ARBA" id="ARBA00022801"/>
    </source>
</evidence>
<gene>
    <name evidence="7" type="ORF">DL89DRAFT_270522</name>
</gene>
<feature type="region of interest" description="Disordered" evidence="5">
    <location>
        <begin position="910"/>
        <end position="960"/>
    </location>
</feature>
<evidence type="ECO:0000256" key="2">
    <source>
        <dbReference type="ARBA" id="ARBA00009678"/>
    </source>
</evidence>
<evidence type="ECO:0000256" key="1">
    <source>
        <dbReference type="ARBA" id="ARBA00008943"/>
    </source>
</evidence>
<dbReference type="OrthoDB" id="405996at2759"/>
<comment type="caution">
    <text evidence="7">The sequence shown here is derived from an EMBL/GenBank/DDBJ whole genome shotgun (WGS) entry which is preliminary data.</text>
</comment>
<keyword evidence="4" id="KW-0378">Hydrolase</keyword>
<organism evidence="7 8">
    <name type="scientific">Linderina pennispora</name>
    <dbReference type="NCBI Taxonomy" id="61395"/>
    <lineage>
        <taxon>Eukaryota</taxon>
        <taxon>Fungi</taxon>
        <taxon>Fungi incertae sedis</taxon>
        <taxon>Zoopagomycota</taxon>
        <taxon>Kickxellomycotina</taxon>
        <taxon>Kickxellomycetes</taxon>
        <taxon>Kickxellales</taxon>
        <taxon>Kickxellaceae</taxon>
        <taxon>Linderina</taxon>
    </lineage>
</organism>
<dbReference type="AlphaFoldDB" id="A0A1Y1VXH9"/>
<dbReference type="InterPro" id="IPR046985">
    <property type="entry name" value="IP5"/>
</dbReference>
<feature type="region of interest" description="Disordered" evidence="5">
    <location>
        <begin position="989"/>
        <end position="1010"/>
    </location>
</feature>
<dbReference type="PANTHER" id="PTHR11200">
    <property type="entry name" value="INOSITOL 5-PHOSPHATASE"/>
    <property type="match status" value="1"/>
</dbReference>
<evidence type="ECO:0000259" key="6">
    <source>
        <dbReference type="PROSITE" id="PS50275"/>
    </source>
</evidence>
<proteinExistence type="inferred from homology"/>
<dbReference type="STRING" id="61395.A0A1Y1VXH9"/>
<dbReference type="GO" id="GO:0046856">
    <property type="term" value="P:phosphatidylinositol dephosphorylation"/>
    <property type="evidence" value="ECO:0007669"/>
    <property type="project" value="InterPro"/>
</dbReference>
<dbReference type="SUPFAM" id="SSF56219">
    <property type="entry name" value="DNase I-like"/>
    <property type="match status" value="1"/>
</dbReference>
<comment type="similarity">
    <text evidence="2">In the central section; belongs to the inositol 1,4,5-trisphosphate 5-phosphatase family.</text>
</comment>
<comment type="similarity">
    <text evidence="1">Belongs to the synaptojanin family.</text>
</comment>
<accession>A0A1Y1VXH9</accession>